<feature type="transmembrane region" description="Helical" evidence="1">
    <location>
        <begin position="103"/>
        <end position="125"/>
    </location>
</feature>
<keyword evidence="3" id="KW-1185">Reference proteome</keyword>
<proteinExistence type="predicted"/>
<feature type="transmembrane region" description="Helical" evidence="1">
    <location>
        <begin position="64"/>
        <end position="83"/>
    </location>
</feature>
<keyword evidence="1" id="KW-0472">Membrane</keyword>
<protein>
    <submittedName>
        <fullName evidence="2">Uncharacterized protein</fullName>
    </submittedName>
</protein>
<dbReference type="AlphaFoldDB" id="A0A812C8D4"/>
<name>A0A812C8D4_ACAPH</name>
<keyword evidence="1" id="KW-0812">Transmembrane</keyword>
<accession>A0A812C8D4</accession>
<feature type="transmembrane region" description="Helical" evidence="1">
    <location>
        <begin position="198"/>
        <end position="223"/>
    </location>
</feature>
<keyword evidence="1" id="KW-1133">Transmembrane helix</keyword>
<evidence type="ECO:0000313" key="3">
    <source>
        <dbReference type="Proteomes" id="UP000597762"/>
    </source>
</evidence>
<feature type="transmembrane region" description="Helical" evidence="1">
    <location>
        <begin position="155"/>
        <end position="177"/>
    </location>
</feature>
<evidence type="ECO:0000256" key="1">
    <source>
        <dbReference type="SAM" id="Phobius"/>
    </source>
</evidence>
<sequence length="236" mass="27673">MFLSISSRPLLTLNDLRIYTVHFFPSNFLHFDYRHPFFFFLIPLPFFSFILSHSFSKSLPVISLSVYFLQAIPFSPPIFFLRFSFGEYKYSLFPSQKFSEAHFYYSLFPLSPFLFFLNSLLSILFSISFQVSFLDLTILSSLFLLYGFYYSLFHLSLFLAFCFSLPLSCSLAFYLFSPFSIYKSLFPSQSYSCFFSPYFLLLFSLSSLIVCFSLFPLFNFLLFSLPSLTFLGFLSP</sequence>
<dbReference type="EMBL" id="CAHIKZ030001325">
    <property type="protein sequence ID" value="CAE1260013.1"/>
    <property type="molecule type" value="Genomic_DNA"/>
</dbReference>
<organism evidence="2 3">
    <name type="scientific">Acanthosepion pharaonis</name>
    <name type="common">Pharaoh cuttlefish</name>
    <name type="synonym">Sepia pharaonis</name>
    <dbReference type="NCBI Taxonomy" id="158019"/>
    <lineage>
        <taxon>Eukaryota</taxon>
        <taxon>Metazoa</taxon>
        <taxon>Spiralia</taxon>
        <taxon>Lophotrochozoa</taxon>
        <taxon>Mollusca</taxon>
        <taxon>Cephalopoda</taxon>
        <taxon>Coleoidea</taxon>
        <taxon>Decapodiformes</taxon>
        <taxon>Sepiida</taxon>
        <taxon>Sepiina</taxon>
        <taxon>Sepiidae</taxon>
        <taxon>Acanthosepion</taxon>
    </lineage>
</organism>
<dbReference type="Proteomes" id="UP000597762">
    <property type="component" value="Unassembled WGS sequence"/>
</dbReference>
<comment type="caution">
    <text evidence="2">The sequence shown here is derived from an EMBL/GenBank/DDBJ whole genome shotgun (WGS) entry which is preliminary data.</text>
</comment>
<feature type="transmembrane region" description="Helical" evidence="1">
    <location>
        <begin position="132"/>
        <end position="149"/>
    </location>
</feature>
<feature type="transmembrane region" description="Helical" evidence="1">
    <location>
        <begin position="33"/>
        <end position="52"/>
    </location>
</feature>
<gene>
    <name evidence="2" type="ORF">SPHA_31962</name>
</gene>
<evidence type="ECO:0000313" key="2">
    <source>
        <dbReference type="EMBL" id="CAE1260013.1"/>
    </source>
</evidence>
<reference evidence="2" key="1">
    <citation type="submission" date="2021-01" db="EMBL/GenBank/DDBJ databases">
        <authorList>
            <person name="Li R."/>
            <person name="Bekaert M."/>
        </authorList>
    </citation>
    <scope>NUCLEOTIDE SEQUENCE</scope>
    <source>
        <strain evidence="2">Farmed</strain>
    </source>
</reference>